<dbReference type="Proteomes" id="UP000790709">
    <property type="component" value="Unassembled WGS sequence"/>
</dbReference>
<evidence type="ECO:0000313" key="2">
    <source>
        <dbReference type="Proteomes" id="UP000790709"/>
    </source>
</evidence>
<dbReference type="EMBL" id="MU266538">
    <property type="protein sequence ID" value="KAH7921177.1"/>
    <property type="molecule type" value="Genomic_DNA"/>
</dbReference>
<evidence type="ECO:0000313" key="1">
    <source>
        <dbReference type="EMBL" id="KAH7921177.1"/>
    </source>
</evidence>
<reference evidence="1" key="1">
    <citation type="journal article" date="2021" name="New Phytol.">
        <title>Evolutionary innovations through gain and loss of genes in the ectomycorrhizal Boletales.</title>
        <authorList>
            <person name="Wu G."/>
            <person name="Miyauchi S."/>
            <person name="Morin E."/>
            <person name="Kuo A."/>
            <person name="Drula E."/>
            <person name="Varga T."/>
            <person name="Kohler A."/>
            <person name="Feng B."/>
            <person name="Cao Y."/>
            <person name="Lipzen A."/>
            <person name="Daum C."/>
            <person name="Hundley H."/>
            <person name="Pangilinan J."/>
            <person name="Johnson J."/>
            <person name="Barry K."/>
            <person name="LaButti K."/>
            <person name="Ng V."/>
            <person name="Ahrendt S."/>
            <person name="Min B."/>
            <person name="Choi I.G."/>
            <person name="Park H."/>
            <person name="Plett J.M."/>
            <person name="Magnuson J."/>
            <person name="Spatafora J.W."/>
            <person name="Nagy L.G."/>
            <person name="Henrissat B."/>
            <person name="Grigoriev I.V."/>
            <person name="Yang Z.L."/>
            <person name="Xu J."/>
            <person name="Martin F.M."/>
        </authorList>
    </citation>
    <scope>NUCLEOTIDE SEQUENCE</scope>
    <source>
        <strain evidence="1">KUC20120723A-06</strain>
    </source>
</reference>
<keyword evidence="2" id="KW-1185">Reference proteome</keyword>
<gene>
    <name evidence="1" type="ORF">BV22DRAFT_1132487</name>
</gene>
<proteinExistence type="predicted"/>
<name>A0ACB8B6Z1_9AGAM</name>
<comment type="caution">
    <text evidence="1">The sequence shown here is derived from an EMBL/GenBank/DDBJ whole genome shotgun (WGS) entry which is preliminary data.</text>
</comment>
<organism evidence="1 2">
    <name type="scientific">Leucogyrophana mollusca</name>
    <dbReference type="NCBI Taxonomy" id="85980"/>
    <lineage>
        <taxon>Eukaryota</taxon>
        <taxon>Fungi</taxon>
        <taxon>Dikarya</taxon>
        <taxon>Basidiomycota</taxon>
        <taxon>Agaricomycotina</taxon>
        <taxon>Agaricomycetes</taxon>
        <taxon>Agaricomycetidae</taxon>
        <taxon>Boletales</taxon>
        <taxon>Boletales incertae sedis</taxon>
        <taxon>Leucogyrophana</taxon>
    </lineage>
</organism>
<accession>A0ACB8B6Z1</accession>
<sequence length="144" mass="15912">MRTSVGTLLAFLAVATLSFANNTEADCKFAKQSDFIAWNHAWDFAIYSGAFCGGEELRYHGGSSVDPTCDCLTLPAESDVVNKKWKHMRIHSFVFTARGDHSVTIHDELNCDGKVVGYSVGNWKDTSTTAGHNIRSIHVCPKWL</sequence>
<protein>
    <submittedName>
        <fullName evidence="1">Uncharacterized protein</fullName>
    </submittedName>
</protein>